<accession>A0ABR1IIK2</accession>
<proteinExistence type="predicted"/>
<feature type="region of interest" description="Disordered" evidence="1">
    <location>
        <begin position="367"/>
        <end position="402"/>
    </location>
</feature>
<comment type="caution">
    <text evidence="4">The sequence shown here is derived from an EMBL/GenBank/DDBJ whole genome shotgun (WGS) entry which is preliminary data.</text>
</comment>
<keyword evidence="5" id="KW-1185">Reference proteome</keyword>
<dbReference type="Pfam" id="PF09362">
    <property type="entry name" value="DUF1996"/>
    <property type="match status" value="1"/>
</dbReference>
<evidence type="ECO:0000313" key="4">
    <source>
        <dbReference type="EMBL" id="KAK7432784.1"/>
    </source>
</evidence>
<protein>
    <recommendedName>
        <fullName evidence="3">DUF1996 domain-containing protein</fullName>
    </recommendedName>
</protein>
<dbReference type="Proteomes" id="UP001498421">
    <property type="component" value="Unassembled WGS sequence"/>
</dbReference>
<dbReference type="PANTHER" id="PTHR43662">
    <property type="match status" value="1"/>
</dbReference>
<feature type="region of interest" description="Disordered" evidence="1">
    <location>
        <begin position="469"/>
        <end position="504"/>
    </location>
</feature>
<feature type="compositionally biased region" description="Polar residues" evidence="1">
    <location>
        <begin position="479"/>
        <end position="495"/>
    </location>
</feature>
<sequence>MKFTIVASIAALAGTAMAKEEGTFAVLRFTGKELTKGRMDPIIAPGEVFSHVHSVMGGSGFGSSATGKDMLNSKCSNALVKGDNSAYWFPSLYFHDPETGDFESVELYYFNAYYFFEATNDDIKAFPVGLNIVSGNAKTRVMPDTGSKPNLDPSKGPVNPARITCPRLKNIYDPPSWPANSDGTESGVGDVVNLGEGVGFPDRTCDGVYSPMRADVHFPSCYNPDAGLTNYKKNMVFPSDKDGKLDCPKGYIHVPQLFYEVYWDTQKFQGRWEEGKGEQPFVWSNGDTTGYSSHADFLAGWDEDLLQHIIDTCDAGTDGMDNCPGLFYGINDEKCTIESEVDEKVDGTMSKLPGDCTLTGFKYGNGDSGDSFDDGDSTTPASSKVSEDDATASAPSVASSSAVVSSAAASTTKYAAVDKSTTSAPYEVTDSADAVSTSADTVSTSADAVSTSADAVSTSADAISISSEAVSYSEAPKATTVNSESEAAKSTGTHSNPDKSTCKRKTHTVWNTVTVTETAPSAATQTNDISYRRDHVRRHMHSHGRHHY</sequence>
<organism evidence="4 5">
    <name type="scientific">Neonectria magnoliae</name>
    <dbReference type="NCBI Taxonomy" id="2732573"/>
    <lineage>
        <taxon>Eukaryota</taxon>
        <taxon>Fungi</taxon>
        <taxon>Dikarya</taxon>
        <taxon>Ascomycota</taxon>
        <taxon>Pezizomycotina</taxon>
        <taxon>Sordariomycetes</taxon>
        <taxon>Hypocreomycetidae</taxon>
        <taxon>Hypocreales</taxon>
        <taxon>Nectriaceae</taxon>
        <taxon>Neonectria</taxon>
    </lineage>
</organism>
<name>A0ABR1IIK2_9HYPO</name>
<evidence type="ECO:0000256" key="2">
    <source>
        <dbReference type="SAM" id="SignalP"/>
    </source>
</evidence>
<evidence type="ECO:0000259" key="3">
    <source>
        <dbReference type="Pfam" id="PF09362"/>
    </source>
</evidence>
<reference evidence="4 5" key="1">
    <citation type="journal article" date="2025" name="Microbiol. Resour. Announc.">
        <title>Draft genome sequences for Neonectria magnoliae and Neonectria punicea, canker pathogens of Liriodendron tulipifera and Acer saccharum in West Virginia.</title>
        <authorList>
            <person name="Petronek H.M."/>
            <person name="Kasson M.T."/>
            <person name="Metheny A.M."/>
            <person name="Stauder C.M."/>
            <person name="Lovett B."/>
            <person name="Lynch S.C."/>
            <person name="Garnas J.R."/>
            <person name="Kasson L.R."/>
            <person name="Stajich J.E."/>
        </authorList>
    </citation>
    <scope>NUCLEOTIDE SEQUENCE [LARGE SCALE GENOMIC DNA]</scope>
    <source>
        <strain evidence="4 5">NRRL 64651</strain>
    </source>
</reference>
<dbReference type="InterPro" id="IPR018535">
    <property type="entry name" value="DUF1996"/>
</dbReference>
<keyword evidence="2" id="KW-0732">Signal</keyword>
<dbReference type="EMBL" id="JAZAVK010000003">
    <property type="protein sequence ID" value="KAK7432784.1"/>
    <property type="molecule type" value="Genomic_DNA"/>
</dbReference>
<gene>
    <name evidence="4" type="ORF">QQZ08_000646</name>
</gene>
<feature type="compositionally biased region" description="Low complexity" evidence="1">
    <location>
        <begin position="391"/>
        <end position="402"/>
    </location>
</feature>
<feature type="chain" id="PRO_5047521636" description="DUF1996 domain-containing protein" evidence="2">
    <location>
        <begin position="19"/>
        <end position="548"/>
    </location>
</feature>
<evidence type="ECO:0000313" key="5">
    <source>
        <dbReference type="Proteomes" id="UP001498421"/>
    </source>
</evidence>
<dbReference type="PANTHER" id="PTHR43662:SF11">
    <property type="entry name" value="WSC DOMAIN-CONTAINING PROTEIN"/>
    <property type="match status" value="1"/>
</dbReference>
<feature type="domain" description="DUF1996" evidence="3">
    <location>
        <begin position="40"/>
        <end position="301"/>
    </location>
</feature>
<feature type="signal peptide" evidence="2">
    <location>
        <begin position="1"/>
        <end position="18"/>
    </location>
</feature>
<evidence type="ECO:0000256" key="1">
    <source>
        <dbReference type="SAM" id="MobiDB-lite"/>
    </source>
</evidence>